<protein>
    <submittedName>
        <fullName evidence="2">Uncharacterized protein</fullName>
    </submittedName>
</protein>
<evidence type="ECO:0000313" key="3">
    <source>
        <dbReference type="Proteomes" id="UP000053411"/>
    </source>
</evidence>
<keyword evidence="1" id="KW-0812">Transmembrane</keyword>
<gene>
    <name evidence="2" type="ORF">Z520_02443</name>
</gene>
<dbReference type="AlphaFoldDB" id="A0A0D2KFP9"/>
<sequence>MFGTGEVMLGHAARAILGFTNFIDLKTYTSLWTLATMPLAAMLIVFDLVIQDPTSQDAKTNLLFLDMASGYFSRLEHVTDAAMQTSRLSEFTQIAREYHRSEVLKLQTDQSDPSEFPGQQTGSLLLGQSTISRAGLMDSETNGGLPPRHDAAEIQSPQGVQAREVGMSGIGEVPIPTAVLGGPMSHLQMAGGQFSFEDLFNAAILPFEHQQAW</sequence>
<feature type="transmembrane region" description="Helical" evidence="1">
    <location>
        <begin position="31"/>
        <end position="50"/>
    </location>
</feature>
<evidence type="ECO:0000313" key="2">
    <source>
        <dbReference type="EMBL" id="KIY02305.1"/>
    </source>
</evidence>
<accession>A0A0D2KFP9</accession>
<dbReference type="OrthoDB" id="39175at2759"/>
<keyword evidence="3" id="KW-1185">Reference proteome</keyword>
<dbReference type="VEuPathDB" id="FungiDB:Z520_02443"/>
<dbReference type="Proteomes" id="UP000053411">
    <property type="component" value="Unassembled WGS sequence"/>
</dbReference>
<dbReference type="EMBL" id="KN848064">
    <property type="protein sequence ID" value="KIY02305.1"/>
    <property type="molecule type" value="Genomic_DNA"/>
</dbReference>
<reference evidence="2 3" key="1">
    <citation type="submission" date="2015-01" db="EMBL/GenBank/DDBJ databases">
        <title>The Genome Sequence of Fonsecaea multimorphosa CBS 102226.</title>
        <authorList>
            <consortium name="The Broad Institute Genomics Platform"/>
            <person name="Cuomo C."/>
            <person name="de Hoog S."/>
            <person name="Gorbushina A."/>
            <person name="Stielow B."/>
            <person name="Teixiera M."/>
            <person name="Abouelleil A."/>
            <person name="Chapman S.B."/>
            <person name="Priest M."/>
            <person name="Young S.K."/>
            <person name="Wortman J."/>
            <person name="Nusbaum C."/>
            <person name="Birren B."/>
        </authorList>
    </citation>
    <scope>NUCLEOTIDE SEQUENCE [LARGE SCALE GENOMIC DNA]</scope>
    <source>
        <strain evidence="2 3">CBS 102226</strain>
    </source>
</reference>
<dbReference type="GeneID" id="27708189"/>
<organism evidence="2 3">
    <name type="scientific">Fonsecaea multimorphosa CBS 102226</name>
    <dbReference type="NCBI Taxonomy" id="1442371"/>
    <lineage>
        <taxon>Eukaryota</taxon>
        <taxon>Fungi</taxon>
        <taxon>Dikarya</taxon>
        <taxon>Ascomycota</taxon>
        <taxon>Pezizomycotina</taxon>
        <taxon>Eurotiomycetes</taxon>
        <taxon>Chaetothyriomycetidae</taxon>
        <taxon>Chaetothyriales</taxon>
        <taxon>Herpotrichiellaceae</taxon>
        <taxon>Fonsecaea</taxon>
    </lineage>
</organism>
<dbReference type="RefSeq" id="XP_016636427.1">
    <property type="nucleotide sequence ID" value="XM_016772957.1"/>
</dbReference>
<keyword evidence="1" id="KW-1133">Transmembrane helix</keyword>
<name>A0A0D2KFP9_9EURO</name>
<keyword evidence="1" id="KW-0472">Membrane</keyword>
<proteinExistence type="predicted"/>
<evidence type="ECO:0000256" key="1">
    <source>
        <dbReference type="SAM" id="Phobius"/>
    </source>
</evidence>